<sequence length="45" mass="5943">MLVRWDLFAHDQMNYIYSLYLLREFFHLWFRFWFYISLYNISRNL</sequence>
<dbReference type="EMBL" id="AP023291">
    <property type="protein sequence ID" value="BCH86101.1"/>
    <property type="molecule type" value="Genomic_DNA"/>
</dbReference>
<evidence type="ECO:0000313" key="2">
    <source>
        <dbReference type="EMBL" id="AKH05905.1"/>
    </source>
</evidence>
<dbReference type="EMBL" id="CP011428">
    <property type="protein sequence ID" value="AKH05905.1"/>
    <property type="molecule type" value="Genomic_DNA"/>
</dbReference>
<reference evidence="3" key="2">
    <citation type="submission" date="2020-07" db="EMBL/GenBank/DDBJ databases">
        <title>complete genome sequences of Salmonella enterica subsp. enterica serovar Typhimurium str. L-4126.</title>
        <authorList>
            <person name="Sekizuka T."/>
            <person name="Arai N."/>
            <person name="Akiba M."/>
            <person name="Kuroda M."/>
        </authorList>
    </citation>
    <scope>NUCLEOTIDE SEQUENCE</scope>
    <source>
        <strain evidence="3">L-4126</strain>
    </source>
</reference>
<proteinExistence type="predicted"/>
<feature type="transmembrane region" description="Helical" evidence="1">
    <location>
        <begin position="20"/>
        <end position="41"/>
    </location>
</feature>
<dbReference type="AlphaFoldDB" id="A0A5K1U172"/>
<keyword evidence="1" id="KW-0472">Membrane</keyword>
<evidence type="ECO:0000313" key="3">
    <source>
        <dbReference type="EMBL" id="BCH86101.1"/>
    </source>
</evidence>
<dbReference type="Proteomes" id="UP000034636">
    <property type="component" value="Chromosome"/>
</dbReference>
<accession>A0A484XI34</accession>
<name>A0A5K1U172_SALTM</name>
<evidence type="ECO:0000256" key="1">
    <source>
        <dbReference type="SAM" id="Phobius"/>
    </source>
</evidence>
<accession>A0A0F7DHU8</accession>
<dbReference type="PATRIC" id="fig|59201.158.peg.305"/>
<protein>
    <submittedName>
        <fullName evidence="2">Uncharacterized protein</fullName>
    </submittedName>
</protein>
<dbReference type="EMBL" id="LR881463">
    <property type="protein sequence ID" value="CAD5307588.1"/>
    <property type="molecule type" value="Genomic_DNA"/>
</dbReference>
<gene>
    <name evidence="2" type="ORF">SE14_00304</name>
    <name evidence="3" type="ORF">SEL4126_35700</name>
    <name evidence="4" type="ORF">STMLT2P22_CBEKMEGD_01034</name>
</gene>
<reference evidence="2 5" key="1">
    <citation type="journal article" date="2015" name="Genome Announc.">
        <title>Complete Genome Sequencing of a Multidrug-Resistant and Human-Invasive Salmonella enterica Serovar Typhimurium Strain of the Emerging Sequence Type 213 Genotype.</title>
        <authorList>
            <person name="Calva E."/>
            <person name="Silva C."/>
            <person name="Zaidi M.B."/>
            <person name="Sanchez-Flores A."/>
            <person name="Estrada K."/>
            <person name="Silva G.G."/>
            <person name="Soto-Jimenez L.M."/>
            <person name="Wiesner M."/>
            <person name="Fernandez-Mora M."/>
            <person name="Edwards R.A."/>
            <person name="Vinuesa P."/>
        </authorList>
    </citation>
    <scope>NUCLEOTIDE SEQUENCE [LARGE SCALE GENOMIC DNA]</scope>
    <source>
        <strain evidence="2 5">YU39</strain>
    </source>
</reference>
<organism evidence="2 5">
    <name type="scientific">Salmonella typhimurium</name>
    <dbReference type="NCBI Taxonomy" id="90371"/>
    <lineage>
        <taxon>Bacteria</taxon>
        <taxon>Pseudomonadati</taxon>
        <taxon>Pseudomonadota</taxon>
        <taxon>Gammaproteobacteria</taxon>
        <taxon>Enterobacterales</taxon>
        <taxon>Enterobacteriaceae</taxon>
        <taxon>Salmonella</taxon>
    </lineage>
</organism>
<evidence type="ECO:0000313" key="5">
    <source>
        <dbReference type="Proteomes" id="UP000034636"/>
    </source>
</evidence>
<accession>A0A5K1U172</accession>
<keyword evidence="1" id="KW-0812">Transmembrane</keyword>
<keyword evidence="1" id="KW-1133">Transmembrane helix</keyword>
<evidence type="ECO:0000313" key="4">
    <source>
        <dbReference type="EMBL" id="CAD5307588.1"/>
    </source>
</evidence>
<reference evidence="4" key="3">
    <citation type="submission" date="2020-09" db="EMBL/GenBank/DDBJ databases">
        <authorList>
            <person name="Zund M."/>
        </authorList>
    </citation>
    <scope>NUCLEOTIDE SEQUENCE</scope>
    <source>
        <strain evidence="4">S.Tm LT2p22_assembled</strain>
    </source>
</reference>